<dbReference type="PRINTS" id="PR00086">
    <property type="entry name" value="LLDHDRGNASE"/>
</dbReference>
<dbReference type="RefSeq" id="XP_016646607.1">
    <property type="nucleotide sequence ID" value="XM_016782974.1"/>
</dbReference>
<evidence type="ECO:0000256" key="2">
    <source>
        <dbReference type="ARBA" id="ARBA00006054"/>
    </source>
</evidence>
<dbReference type="PANTHER" id="PTHR43128">
    <property type="entry name" value="L-2-HYDROXYCARBOXYLATE DEHYDROGENASE (NAD(P)(+))"/>
    <property type="match status" value="1"/>
</dbReference>
<comment type="caution">
    <text evidence="12">The sequence shown here is derived from an EMBL/GenBank/DDBJ whole genome shotgun (WGS) entry which is preliminary data.</text>
</comment>
<dbReference type="EC" id="1.1.1.27" evidence="3 9"/>
<dbReference type="Gene3D" id="3.40.50.720">
    <property type="entry name" value="NAD(P)-binding Rossmann-like Domain"/>
    <property type="match status" value="1"/>
</dbReference>
<dbReference type="HAMAP" id="MF_00488">
    <property type="entry name" value="Lactate_dehydrog"/>
    <property type="match status" value="1"/>
</dbReference>
<evidence type="ECO:0000259" key="10">
    <source>
        <dbReference type="Pfam" id="PF00056"/>
    </source>
</evidence>
<dbReference type="GO" id="GO:0006089">
    <property type="term" value="P:lactate metabolic process"/>
    <property type="evidence" value="ECO:0007669"/>
    <property type="project" value="TreeGrafter"/>
</dbReference>
<comment type="similarity">
    <text evidence="2">Belongs to the LDH/MDH superfamily. LDH family.</text>
</comment>
<feature type="active site" description="Proton acceptor" evidence="7">
    <location>
        <position position="197"/>
    </location>
</feature>
<dbReference type="InterPro" id="IPR015955">
    <property type="entry name" value="Lactate_DH/Glyco_Ohase_4_C"/>
</dbReference>
<dbReference type="PROSITE" id="PS00064">
    <property type="entry name" value="L_LDH"/>
    <property type="match status" value="1"/>
</dbReference>
<dbReference type="InterPro" id="IPR001557">
    <property type="entry name" value="L-lactate/malate_DH"/>
</dbReference>
<dbReference type="InterPro" id="IPR018177">
    <property type="entry name" value="L-lactate_DH_AS"/>
</dbReference>
<evidence type="ECO:0000313" key="13">
    <source>
        <dbReference type="Proteomes" id="UP000028545"/>
    </source>
</evidence>
<name>A0A084GHJ6_PSEDA</name>
<evidence type="ECO:0000256" key="1">
    <source>
        <dbReference type="ARBA" id="ARBA00004843"/>
    </source>
</evidence>
<dbReference type="PIRSF" id="PIRSF000102">
    <property type="entry name" value="Lac_mal_DH"/>
    <property type="match status" value="1"/>
</dbReference>
<dbReference type="GO" id="GO:0005737">
    <property type="term" value="C:cytoplasm"/>
    <property type="evidence" value="ECO:0007669"/>
    <property type="project" value="InterPro"/>
</dbReference>
<comment type="pathway">
    <text evidence="1 9">Fermentation; pyruvate fermentation to lactate; (S)-lactate from pyruvate: step 1/1.</text>
</comment>
<evidence type="ECO:0000256" key="8">
    <source>
        <dbReference type="PIRSR" id="PIRSR000102-3"/>
    </source>
</evidence>
<evidence type="ECO:0000256" key="7">
    <source>
        <dbReference type="PIRSR" id="PIRSR000102-1"/>
    </source>
</evidence>
<feature type="domain" description="Lactate/malate dehydrogenase C-terminal" evidence="11">
    <location>
        <begin position="167"/>
        <end position="331"/>
    </location>
</feature>
<comment type="catalytic activity">
    <reaction evidence="6 9">
        <text>(S)-lactate + NAD(+) = pyruvate + NADH + H(+)</text>
        <dbReference type="Rhea" id="RHEA:23444"/>
        <dbReference type="ChEBI" id="CHEBI:15361"/>
        <dbReference type="ChEBI" id="CHEBI:15378"/>
        <dbReference type="ChEBI" id="CHEBI:16651"/>
        <dbReference type="ChEBI" id="CHEBI:57540"/>
        <dbReference type="ChEBI" id="CHEBI:57945"/>
        <dbReference type="EC" id="1.1.1.27"/>
    </reaction>
</comment>
<feature type="domain" description="Lactate/malate dehydrogenase N-terminal" evidence="10">
    <location>
        <begin position="27"/>
        <end position="164"/>
    </location>
</feature>
<feature type="binding site" evidence="8">
    <location>
        <begin position="32"/>
        <end position="37"/>
    </location>
    <ligand>
        <name>NAD(+)</name>
        <dbReference type="ChEBI" id="CHEBI:57540"/>
    </ligand>
</feature>
<dbReference type="OrthoDB" id="6270329at2759"/>
<dbReference type="Pfam" id="PF00056">
    <property type="entry name" value="Ldh_1_N"/>
    <property type="match status" value="1"/>
</dbReference>
<evidence type="ECO:0000256" key="5">
    <source>
        <dbReference type="ARBA" id="ARBA00023027"/>
    </source>
</evidence>
<dbReference type="HOGENOM" id="CLU_045401_1_1_1"/>
<proteinExistence type="inferred from homology"/>
<protein>
    <recommendedName>
        <fullName evidence="3 9">L-lactate dehydrogenase</fullName>
        <ecNumber evidence="3 9">1.1.1.27</ecNumber>
    </recommendedName>
</protein>
<dbReference type="SUPFAM" id="SSF51735">
    <property type="entry name" value="NAD(P)-binding Rossmann-fold domains"/>
    <property type="match status" value="1"/>
</dbReference>
<dbReference type="FunFam" id="3.40.50.720:FF:000018">
    <property type="entry name" value="Malate dehydrogenase"/>
    <property type="match status" value="1"/>
</dbReference>
<keyword evidence="5 8" id="KW-0520">NAD</keyword>
<keyword evidence="4 9" id="KW-0560">Oxidoreductase</keyword>
<dbReference type="InterPro" id="IPR001236">
    <property type="entry name" value="Lactate/malate_DH_N"/>
</dbReference>
<sequence length="339" mass="36398">MGSLFATESINGQVIVYSRYCPFKPIKLAVIGAGNVGASTAYALMLSGLAAEIVIIDVNQSKAEGEAMDISHAVPLSSQTRVYAGGYRDLYDAAVVIVTAGVNQKPGQTRLELLQANANIFQKIIPEVAYHAPKTTLLIATNPVDVLTYVAYKLSGFPSHRVIGSGTVLDSARLQTEVGAMFDVNPRSVNAFVIGEHGDSEVVPWSLATIQGMRLRDFCNGADIPYEEKSVRACATRTKTAAYEIIKRKGVTDFAIASALTTIVRAIVRNEDSLLTVSRVGTYAGVEDVCLSVPARVNSKGARTLSRLILEPEEEEALRSSALQIKEAINSLMDPMQTS</sequence>
<evidence type="ECO:0000313" key="12">
    <source>
        <dbReference type="EMBL" id="KEZ46808.1"/>
    </source>
</evidence>
<dbReference type="GeneID" id="27718262"/>
<evidence type="ECO:0000256" key="9">
    <source>
        <dbReference type="RuleBase" id="RU000496"/>
    </source>
</evidence>
<gene>
    <name evidence="12" type="ORF">SAPIO_CDS0110</name>
</gene>
<organism evidence="12 13">
    <name type="scientific">Pseudallescheria apiosperma</name>
    <name type="common">Scedosporium apiospermum</name>
    <dbReference type="NCBI Taxonomy" id="563466"/>
    <lineage>
        <taxon>Eukaryota</taxon>
        <taxon>Fungi</taxon>
        <taxon>Dikarya</taxon>
        <taxon>Ascomycota</taxon>
        <taxon>Pezizomycotina</taxon>
        <taxon>Sordariomycetes</taxon>
        <taxon>Hypocreomycetidae</taxon>
        <taxon>Microascales</taxon>
        <taxon>Microascaceae</taxon>
        <taxon>Scedosporium</taxon>
    </lineage>
</organism>
<feature type="binding site" evidence="8">
    <location>
        <position position="57"/>
    </location>
    <ligand>
        <name>NAD(+)</name>
        <dbReference type="ChEBI" id="CHEBI:57540"/>
    </ligand>
</feature>
<reference evidence="12 13" key="1">
    <citation type="journal article" date="2014" name="Genome Announc.">
        <title>Draft genome sequence of the pathogenic fungus Scedosporium apiospermum.</title>
        <authorList>
            <person name="Vandeputte P."/>
            <person name="Ghamrawi S."/>
            <person name="Rechenmann M."/>
            <person name="Iltis A."/>
            <person name="Giraud S."/>
            <person name="Fleury M."/>
            <person name="Thornton C."/>
            <person name="Delhaes L."/>
            <person name="Meyer W."/>
            <person name="Papon N."/>
            <person name="Bouchara J.P."/>
        </authorList>
    </citation>
    <scope>NUCLEOTIDE SEQUENCE [LARGE SCALE GENOMIC DNA]</scope>
    <source>
        <strain evidence="12 13">IHEM 14462</strain>
    </source>
</reference>
<dbReference type="CDD" id="cd05292">
    <property type="entry name" value="LDH_2"/>
    <property type="match status" value="1"/>
</dbReference>
<dbReference type="SUPFAM" id="SSF56327">
    <property type="entry name" value="LDH C-terminal domain-like"/>
    <property type="match status" value="1"/>
</dbReference>
<evidence type="ECO:0000256" key="6">
    <source>
        <dbReference type="ARBA" id="ARBA00049258"/>
    </source>
</evidence>
<accession>A0A084GHJ6</accession>
<dbReference type="InterPro" id="IPR011304">
    <property type="entry name" value="L-lactate_DH"/>
</dbReference>
<dbReference type="OMA" id="EIMINAQ"/>
<feature type="binding site" evidence="8">
    <location>
        <position position="117"/>
    </location>
    <ligand>
        <name>NAD(+)</name>
        <dbReference type="ChEBI" id="CHEBI:57540"/>
    </ligand>
</feature>
<dbReference type="PANTHER" id="PTHR43128:SF16">
    <property type="entry name" value="L-LACTATE DEHYDROGENASE"/>
    <property type="match status" value="1"/>
</dbReference>
<dbReference type="InterPro" id="IPR022383">
    <property type="entry name" value="Lactate/malate_DH_C"/>
</dbReference>
<evidence type="ECO:0000256" key="3">
    <source>
        <dbReference type="ARBA" id="ARBA00012967"/>
    </source>
</evidence>
<evidence type="ECO:0000259" key="11">
    <source>
        <dbReference type="Pfam" id="PF02866"/>
    </source>
</evidence>
<dbReference type="KEGG" id="sapo:SAPIO_CDS0110"/>
<dbReference type="UniPathway" id="UPA00554">
    <property type="reaction ID" value="UER00611"/>
</dbReference>
<evidence type="ECO:0000256" key="4">
    <source>
        <dbReference type="ARBA" id="ARBA00023002"/>
    </source>
</evidence>
<dbReference type="NCBIfam" id="NF000824">
    <property type="entry name" value="PRK00066.1"/>
    <property type="match status" value="1"/>
</dbReference>
<dbReference type="AlphaFoldDB" id="A0A084GHJ6"/>
<keyword evidence="13" id="KW-1185">Reference proteome</keyword>
<dbReference type="Pfam" id="PF02866">
    <property type="entry name" value="Ldh_1_C"/>
    <property type="match status" value="1"/>
</dbReference>
<dbReference type="NCBIfam" id="TIGR01771">
    <property type="entry name" value="L-LDH-NAD"/>
    <property type="match status" value="1"/>
</dbReference>
<dbReference type="EMBL" id="JOWA01000011">
    <property type="protein sequence ID" value="KEZ46808.1"/>
    <property type="molecule type" value="Genomic_DNA"/>
</dbReference>
<dbReference type="Gene3D" id="3.90.110.10">
    <property type="entry name" value="Lactate dehydrogenase/glycoside hydrolase, family 4, C-terminal"/>
    <property type="match status" value="1"/>
</dbReference>
<dbReference type="Proteomes" id="UP000028545">
    <property type="component" value="Unassembled WGS sequence"/>
</dbReference>
<dbReference type="GO" id="GO:0004459">
    <property type="term" value="F:L-lactate dehydrogenase (NAD+) activity"/>
    <property type="evidence" value="ECO:0007669"/>
    <property type="project" value="UniProtKB-EC"/>
</dbReference>
<dbReference type="InterPro" id="IPR036291">
    <property type="entry name" value="NAD(P)-bd_dom_sf"/>
</dbReference>
<dbReference type="VEuPathDB" id="FungiDB:SAPIO_CDS0110"/>